<reference evidence="6 7" key="1">
    <citation type="journal article" date="2009" name="Int. J. Syst. Evol. Microbiol.">
        <title>Transfer of Teichococcus ludipueritiae and Muricoccus roseus to the genus Roseomonas, as Roseomonas ludipueritiae comb. nov. and Roseomonas rosea comb. nov., respectively, and emended description of the genus Roseomonas.</title>
        <authorList>
            <person name="Sanchez-Porro C."/>
            <person name="Gallego V."/>
            <person name="Busse H.J."/>
            <person name="Kampfer P."/>
            <person name="Ventosa A."/>
        </authorList>
    </citation>
    <scope>NUCLEOTIDE SEQUENCE [LARGE SCALE GENOMIC DNA]</scope>
    <source>
        <strain evidence="6 7">DSM 14915</strain>
    </source>
</reference>
<dbReference type="InterPro" id="IPR006091">
    <property type="entry name" value="Acyl-CoA_Oxase/DH_mid-dom"/>
</dbReference>
<accession>A0ABR7R9H6</accession>
<dbReference type="InterPro" id="IPR036250">
    <property type="entry name" value="AcylCo_DH-like_C"/>
</dbReference>
<dbReference type="Pfam" id="PF02771">
    <property type="entry name" value="Acyl-CoA_dh_N"/>
    <property type="match status" value="1"/>
</dbReference>
<dbReference type="InterPro" id="IPR013786">
    <property type="entry name" value="AcylCoA_DH/ox_N"/>
</dbReference>
<dbReference type="InterPro" id="IPR046373">
    <property type="entry name" value="Acyl-CoA_Oxase/DH_mid-dom_sf"/>
</dbReference>
<gene>
    <name evidence="6" type="ORF">IBL25_15370</name>
</gene>
<comment type="caution">
    <text evidence="6">The sequence shown here is derived from an EMBL/GenBank/DDBJ whole genome shotgun (WGS) entry which is preliminary data.</text>
</comment>
<evidence type="ECO:0000256" key="1">
    <source>
        <dbReference type="ARBA" id="ARBA00022630"/>
    </source>
</evidence>
<dbReference type="PANTHER" id="PTHR43831:SF1">
    <property type="entry name" value="ISOBUTYRYL-COA DEHYDROGENASE, MITOCHONDRIAL"/>
    <property type="match status" value="1"/>
</dbReference>
<keyword evidence="1" id="KW-0285">Flavoprotein</keyword>
<dbReference type="SUPFAM" id="SSF56645">
    <property type="entry name" value="Acyl-CoA dehydrogenase NM domain-like"/>
    <property type="match status" value="1"/>
</dbReference>
<evidence type="ECO:0000256" key="2">
    <source>
        <dbReference type="ARBA" id="ARBA00023002"/>
    </source>
</evidence>
<dbReference type="InterPro" id="IPR052547">
    <property type="entry name" value="Mito_Isobutyryl-CoADH"/>
</dbReference>
<dbReference type="EMBL" id="JACTUZ010000072">
    <property type="protein sequence ID" value="MBC9178326.1"/>
    <property type="molecule type" value="Genomic_DNA"/>
</dbReference>
<organism evidence="6 7">
    <name type="scientific">Pseudoroseomonas ludipueritiae</name>
    <dbReference type="NCBI Taxonomy" id="198093"/>
    <lineage>
        <taxon>Bacteria</taxon>
        <taxon>Pseudomonadati</taxon>
        <taxon>Pseudomonadota</taxon>
        <taxon>Alphaproteobacteria</taxon>
        <taxon>Acetobacterales</taxon>
        <taxon>Acetobacteraceae</taxon>
        <taxon>Pseudoroseomonas</taxon>
    </lineage>
</organism>
<proteinExistence type="predicted"/>
<dbReference type="InterPro" id="IPR009100">
    <property type="entry name" value="AcylCoA_DH/oxidase_NM_dom_sf"/>
</dbReference>
<feature type="domain" description="Acyl-CoA oxidase/dehydrogenase middle" evidence="3">
    <location>
        <begin position="125"/>
        <end position="216"/>
    </location>
</feature>
<dbReference type="CDD" id="cd00567">
    <property type="entry name" value="ACAD"/>
    <property type="match status" value="1"/>
</dbReference>
<dbReference type="Gene3D" id="2.40.110.10">
    <property type="entry name" value="Butyryl-CoA Dehydrogenase, subunit A, domain 2"/>
    <property type="match status" value="1"/>
</dbReference>
<feature type="domain" description="Acyl-CoA dehydrogenase C-terminal" evidence="5">
    <location>
        <begin position="247"/>
        <end position="369"/>
    </location>
</feature>
<keyword evidence="7" id="KW-1185">Reference proteome</keyword>
<dbReference type="Pfam" id="PF08028">
    <property type="entry name" value="Acyl-CoA_dh_2"/>
    <property type="match status" value="1"/>
</dbReference>
<evidence type="ECO:0000313" key="7">
    <source>
        <dbReference type="Proteomes" id="UP000603940"/>
    </source>
</evidence>
<evidence type="ECO:0000313" key="6">
    <source>
        <dbReference type="EMBL" id="MBC9178326.1"/>
    </source>
</evidence>
<feature type="domain" description="Acyl-CoA dehydrogenase/oxidase N-terminal" evidence="4">
    <location>
        <begin position="19"/>
        <end position="88"/>
    </location>
</feature>
<dbReference type="Gene3D" id="1.10.540.10">
    <property type="entry name" value="Acyl-CoA dehydrogenase/oxidase, N-terminal domain"/>
    <property type="match status" value="1"/>
</dbReference>
<dbReference type="Pfam" id="PF02770">
    <property type="entry name" value="Acyl-CoA_dh_M"/>
    <property type="match status" value="1"/>
</dbReference>
<dbReference type="InterPro" id="IPR037069">
    <property type="entry name" value="AcylCoA_DH/ox_N_sf"/>
</dbReference>
<evidence type="ECO:0000259" key="4">
    <source>
        <dbReference type="Pfam" id="PF02771"/>
    </source>
</evidence>
<keyword evidence="2" id="KW-0560">Oxidoreductase</keyword>
<dbReference type="SUPFAM" id="SSF47203">
    <property type="entry name" value="Acyl-CoA dehydrogenase C-terminal domain-like"/>
    <property type="match status" value="1"/>
</dbReference>
<sequence length="384" mass="40464">MSFAFAPRSSGADLAALSRDFASRADAHDRDGSFPHENMAKLHRAGLLALTVPRQNGGAGAGLTEAAGAIGVVAQGCASTGLVFAMQLTHQAALAREELVPHALRTRVAMDAVREGALLNALRVEPEMGSPSRGGLPQTILRRQPDGSLLLTGRKIYSTGAPGLAWMLVWARDDAEEPRVGPVLVPARAPGVRIVESWDHIGMRATGSHDVVFEDVSLPASHAAALRPPAAWLGTDPGFGSWNAVTLGALYSGIARAARDWIIGFLRERVPSGLGKPLATLPRMQEKVGEIEGLLAANARLITSLAHDYDTGRPAAMTEAHLLKAVLIENAVRAVEIAASLAGNHALSRRNPIERHLRDVLCGRVHVPTSEAAQTAAGRAALLP</sequence>
<dbReference type="Proteomes" id="UP000603940">
    <property type="component" value="Unassembled WGS sequence"/>
</dbReference>
<evidence type="ECO:0000259" key="5">
    <source>
        <dbReference type="Pfam" id="PF08028"/>
    </source>
</evidence>
<name>A0ABR7R9H6_9PROT</name>
<dbReference type="Gene3D" id="1.20.140.10">
    <property type="entry name" value="Butyryl-CoA Dehydrogenase, subunit A, domain 3"/>
    <property type="match status" value="1"/>
</dbReference>
<evidence type="ECO:0000259" key="3">
    <source>
        <dbReference type="Pfam" id="PF02770"/>
    </source>
</evidence>
<dbReference type="PIRSF" id="PIRSF016578">
    <property type="entry name" value="HsaA"/>
    <property type="match status" value="1"/>
</dbReference>
<dbReference type="PANTHER" id="PTHR43831">
    <property type="entry name" value="ISOBUTYRYL-COA DEHYDROGENASE"/>
    <property type="match status" value="1"/>
</dbReference>
<dbReference type="InterPro" id="IPR013107">
    <property type="entry name" value="Acyl-CoA_DH_C"/>
</dbReference>
<protein>
    <submittedName>
        <fullName evidence="6">Acyl-CoA/acyl-ACP dehydrogenase</fullName>
    </submittedName>
</protein>